<evidence type="ECO:0000259" key="8">
    <source>
        <dbReference type="Pfam" id="PF13861"/>
    </source>
</evidence>
<name>A0A1Y6CRF2_9PROT</name>
<reference evidence="9 10" key="1">
    <citation type="submission" date="2017-04" db="EMBL/GenBank/DDBJ databases">
        <authorList>
            <person name="Afonso C.L."/>
            <person name="Miller P.J."/>
            <person name="Scott M.A."/>
            <person name="Spackman E."/>
            <person name="Goraichik I."/>
            <person name="Dimitrov K.M."/>
            <person name="Suarez D.L."/>
            <person name="Swayne D.E."/>
        </authorList>
    </citation>
    <scope>NUCLEOTIDE SEQUENCE [LARGE SCALE GENOMIC DNA]</scope>
    <source>
        <strain evidence="9 10">USBA 355</strain>
    </source>
</reference>
<keyword evidence="3 5" id="KW-1005">Bacterial flagellum biogenesis</keyword>
<dbReference type="Pfam" id="PF13860">
    <property type="entry name" value="FlgD_ig"/>
    <property type="match status" value="1"/>
</dbReference>
<sequence length="225" mass="23474">MDVSSTTQSQTSSSSQNSTIAGGKSLSDTFDNFLVLLTTQLKNQDPLDPMDSAKFTDQLVSFSGVEQQIKTNDKLDQLLSGQTTNQAAQAVGFLGKSIEGEGTKVGLSNGSAPVSYELAKAADKVEILLTDSSGKTVRKVAGPTEAGRHDLVWDGTDDNGNTLPDGSYTIQVRAADADGKTVDATTYTSGTVTGVQTIDGILQLMIGDTAVPLDQVKSIHEPASA</sequence>
<evidence type="ECO:0000256" key="5">
    <source>
        <dbReference type="RuleBase" id="RU362076"/>
    </source>
</evidence>
<feature type="domain" description="FlgD Tudor-like" evidence="8">
    <location>
        <begin position="85"/>
        <end position="217"/>
    </location>
</feature>
<dbReference type="Pfam" id="PF13861">
    <property type="entry name" value="FLgD_tudor"/>
    <property type="match status" value="1"/>
</dbReference>
<evidence type="ECO:0000256" key="2">
    <source>
        <dbReference type="ARBA" id="ARBA00016013"/>
    </source>
</evidence>
<feature type="region of interest" description="Disordered" evidence="6">
    <location>
        <begin position="1"/>
        <end position="21"/>
    </location>
</feature>
<evidence type="ECO:0000256" key="1">
    <source>
        <dbReference type="ARBA" id="ARBA00010577"/>
    </source>
</evidence>
<comment type="similarity">
    <text evidence="1 5">Belongs to the FlgD family.</text>
</comment>
<dbReference type="Gene3D" id="2.60.40.4070">
    <property type="match status" value="1"/>
</dbReference>
<accession>A0A1Y6CRF2</accession>
<evidence type="ECO:0000256" key="6">
    <source>
        <dbReference type="SAM" id="MobiDB-lite"/>
    </source>
</evidence>
<dbReference type="InterPro" id="IPR005648">
    <property type="entry name" value="FlgD"/>
</dbReference>
<keyword evidence="10" id="KW-1185">Reference proteome</keyword>
<dbReference type="GO" id="GO:0044781">
    <property type="term" value="P:bacterial-type flagellum organization"/>
    <property type="evidence" value="ECO:0007669"/>
    <property type="project" value="UniProtKB-UniRule"/>
</dbReference>
<protein>
    <recommendedName>
        <fullName evidence="2 5">Basal-body rod modification protein FlgD</fullName>
    </recommendedName>
</protein>
<dbReference type="InterPro" id="IPR025965">
    <property type="entry name" value="FlgD/Vpr_Ig-like"/>
</dbReference>
<dbReference type="STRING" id="560819.SAMN05428998_12758"/>
<organism evidence="9 10">
    <name type="scientific">Tistlia consotensis USBA 355</name>
    <dbReference type="NCBI Taxonomy" id="560819"/>
    <lineage>
        <taxon>Bacteria</taxon>
        <taxon>Pseudomonadati</taxon>
        <taxon>Pseudomonadota</taxon>
        <taxon>Alphaproteobacteria</taxon>
        <taxon>Rhodospirillales</taxon>
        <taxon>Rhodovibrionaceae</taxon>
        <taxon>Tistlia</taxon>
    </lineage>
</organism>
<gene>
    <name evidence="9" type="ORF">SAMN05428998_12758</name>
</gene>
<keyword evidence="9" id="KW-0282">Flagellum</keyword>
<evidence type="ECO:0000256" key="4">
    <source>
        <dbReference type="ARBA" id="ARBA00024746"/>
    </source>
</evidence>
<evidence type="ECO:0000313" key="10">
    <source>
        <dbReference type="Proteomes" id="UP000192917"/>
    </source>
</evidence>
<dbReference type="Pfam" id="PF03963">
    <property type="entry name" value="FlgD"/>
    <property type="match status" value="1"/>
</dbReference>
<dbReference type="EMBL" id="FWZX01000027">
    <property type="protein sequence ID" value="SMF67722.1"/>
    <property type="molecule type" value="Genomic_DNA"/>
</dbReference>
<feature type="compositionally biased region" description="Low complexity" evidence="6">
    <location>
        <begin position="1"/>
        <end position="19"/>
    </location>
</feature>
<dbReference type="AlphaFoldDB" id="A0A1Y6CRF2"/>
<dbReference type="Proteomes" id="UP000192917">
    <property type="component" value="Unassembled WGS sequence"/>
</dbReference>
<feature type="domain" description="FlgD/Vpr Ig-like" evidence="7">
    <location>
        <begin position="106"/>
        <end position="177"/>
    </location>
</feature>
<keyword evidence="9" id="KW-0966">Cell projection</keyword>
<keyword evidence="9" id="KW-0969">Cilium</keyword>
<proteinExistence type="inferred from homology"/>
<dbReference type="InterPro" id="IPR025963">
    <property type="entry name" value="FLgD_Tudor"/>
</dbReference>
<evidence type="ECO:0000256" key="3">
    <source>
        <dbReference type="ARBA" id="ARBA00022795"/>
    </source>
</evidence>
<dbReference type="RefSeq" id="WP_085125402.1">
    <property type="nucleotide sequence ID" value="NZ_FWZX01000027.1"/>
</dbReference>
<evidence type="ECO:0000259" key="7">
    <source>
        <dbReference type="Pfam" id="PF13860"/>
    </source>
</evidence>
<evidence type="ECO:0000313" key="9">
    <source>
        <dbReference type="EMBL" id="SMF67722.1"/>
    </source>
</evidence>
<comment type="function">
    <text evidence="4 5">Required for flagellar hook formation. May act as a scaffolding protein.</text>
</comment>
<dbReference type="Gene3D" id="2.30.30.910">
    <property type="match status" value="1"/>
</dbReference>